<evidence type="ECO:0000256" key="11">
    <source>
        <dbReference type="ARBA" id="ARBA00023033"/>
    </source>
</evidence>
<proteinExistence type="inferred from homology"/>
<dbReference type="GO" id="GO:0004497">
    <property type="term" value="F:monooxygenase activity"/>
    <property type="evidence" value="ECO:0007669"/>
    <property type="project" value="UniProtKB-KW"/>
</dbReference>
<dbReference type="Proteomes" id="UP001153636">
    <property type="component" value="Chromosome 16"/>
</dbReference>
<keyword evidence="10 13" id="KW-0408">Iron</keyword>
<comment type="similarity">
    <text evidence="4 14">Belongs to the cytochrome P450 family.</text>
</comment>
<accession>A0A9P0CR29</accession>
<evidence type="ECO:0000256" key="4">
    <source>
        <dbReference type="ARBA" id="ARBA00010617"/>
    </source>
</evidence>
<dbReference type="PANTHER" id="PTHR24292:SF54">
    <property type="entry name" value="CYP9F3-RELATED"/>
    <property type="match status" value="1"/>
</dbReference>
<evidence type="ECO:0000256" key="14">
    <source>
        <dbReference type="RuleBase" id="RU000461"/>
    </source>
</evidence>
<keyword evidence="16" id="KW-1185">Reference proteome</keyword>
<dbReference type="PRINTS" id="PR00463">
    <property type="entry name" value="EP450I"/>
</dbReference>
<keyword evidence="5 13" id="KW-0349">Heme</keyword>
<evidence type="ECO:0000256" key="8">
    <source>
        <dbReference type="ARBA" id="ARBA00022848"/>
    </source>
</evidence>
<gene>
    <name evidence="15" type="ORF">PSYICH_LOCUS5348</name>
</gene>
<dbReference type="CDD" id="cd11056">
    <property type="entry name" value="CYP6-like"/>
    <property type="match status" value="1"/>
</dbReference>
<reference evidence="15" key="1">
    <citation type="submission" date="2022-01" db="EMBL/GenBank/DDBJ databases">
        <authorList>
            <person name="King R."/>
        </authorList>
    </citation>
    <scope>NUCLEOTIDE SEQUENCE</scope>
</reference>
<keyword evidence="11 14" id="KW-0503">Monooxygenase</keyword>
<evidence type="ECO:0000256" key="7">
    <source>
        <dbReference type="ARBA" id="ARBA00022824"/>
    </source>
</evidence>
<comment type="subcellular location">
    <subcellularLocation>
        <location evidence="3">Endoplasmic reticulum membrane</location>
        <topology evidence="3">Peripheral membrane protein</topology>
    </subcellularLocation>
    <subcellularLocation>
        <location evidence="2">Microsome membrane</location>
        <topology evidence="2">Peripheral membrane protein</topology>
    </subcellularLocation>
</comment>
<evidence type="ECO:0000313" key="16">
    <source>
        <dbReference type="Proteomes" id="UP001153636"/>
    </source>
</evidence>
<dbReference type="PANTHER" id="PTHR24292">
    <property type="entry name" value="CYTOCHROME P450"/>
    <property type="match status" value="1"/>
</dbReference>
<feature type="binding site" description="axial binding residue" evidence="13">
    <location>
        <position position="463"/>
    </location>
    <ligand>
        <name>heme</name>
        <dbReference type="ChEBI" id="CHEBI:30413"/>
    </ligand>
    <ligandPart>
        <name>Fe</name>
        <dbReference type="ChEBI" id="CHEBI:18248"/>
    </ligandPart>
</feature>
<dbReference type="Gene3D" id="1.10.630.10">
    <property type="entry name" value="Cytochrome P450"/>
    <property type="match status" value="1"/>
</dbReference>
<dbReference type="PRINTS" id="PR00385">
    <property type="entry name" value="P450"/>
</dbReference>
<dbReference type="GO" id="GO:0005506">
    <property type="term" value="F:iron ion binding"/>
    <property type="evidence" value="ECO:0007669"/>
    <property type="project" value="InterPro"/>
</dbReference>
<dbReference type="InterPro" id="IPR002401">
    <property type="entry name" value="Cyt_P450_E_grp-I"/>
</dbReference>
<keyword evidence="9 14" id="KW-0560">Oxidoreductase</keyword>
<evidence type="ECO:0000256" key="12">
    <source>
        <dbReference type="ARBA" id="ARBA00023136"/>
    </source>
</evidence>
<dbReference type="InterPro" id="IPR017972">
    <property type="entry name" value="Cyt_P450_CS"/>
</dbReference>
<evidence type="ECO:0000256" key="2">
    <source>
        <dbReference type="ARBA" id="ARBA00004174"/>
    </source>
</evidence>
<evidence type="ECO:0000256" key="5">
    <source>
        <dbReference type="ARBA" id="ARBA00022617"/>
    </source>
</evidence>
<evidence type="ECO:0000256" key="10">
    <source>
        <dbReference type="ARBA" id="ARBA00023004"/>
    </source>
</evidence>
<keyword evidence="12" id="KW-0472">Membrane</keyword>
<dbReference type="InterPro" id="IPR001128">
    <property type="entry name" value="Cyt_P450"/>
</dbReference>
<evidence type="ECO:0008006" key="17">
    <source>
        <dbReference type="Google" id="ProtNLM"/>
    </source>
</evidence>
<name>A0A9P0CR29_9CUCU</name>
<dbReference type="AlphaFoldDB" id="A0A9P0CR29"/>
<keyword evidence="8" id="KW-0492">Microsome</keyword>
<evidence type="ECO:0000256" key="6">
    <source>
        <dbReference type="ARBA" id="ARBA00022723"/>
    </source>
</evidence>
<dbReference type="SUPFAM" id="SSF48264">
    <property type="entry name" value="Cytochrome P450"/>
    <property type="match status" value="1"/>
</dbReference>
<dbReference type="GO" id="GO:0020037">
    <property type="term" value="F:heme binding"/>
    <property type="evidence" value="ECO:0007669"/>
    <property type="project" value="InterPro"/>
</dbReference>
<evidence type="ECO:0000256" key="1">
    <source>
        <dbReference type="ARBA" id="ARBA00001971"/>
    </source>
</evidence>
<dbReference type="InterPro" id="IPR036396">
    <property type="entry name" value="Cyt_P450_sf"/>
</dbReference>
<comment type="cofactor">
    <cofactor evidence="1 13">
        <name>heme</name>
        <dbReference type="ChEBI" id="CHEBI:30413"/>
    </cofactor>
</comment>
<keyword evidence="7" id="KW-0256">Endoplasmic reticulum</keyword>
<evidence type="ECO:0000313" key="15">
    <source>
        <dbReference type="EMBL" id="CAH1104385.1"/>
    </source>
</evidence>
<organism evidence="15 16">
    <name type="scientific">Psylliodes chrysocephalus</name>
    <dbReference type="NCBI Taxonomy" id="3402493"/>
    <lineage>
        <taxon>Eukaryota</taxon>
        <taxon>Metazoa</taxon>
        <taxon>Ecdysozoa</taxon>
        <taxon>Arthropoda</taxon>
        <taxon>Hexapoda</taxon>
        <taxon>Insecta</taxon>
        <taxon>Pterygota</taxon>
        <taxon>Neoptera</taxon>
        <taxon>Endopterygota</taxon>
        <taxon>Coleoptera</taxon>
        <taxon>Polyphaga</taxon>
        <taxon>Cucujiformia</taxon>
        <taxon>Chrysomeloidea</taxon>
        <taxon>Chrysomelidae</taxon>
        <taxon>Galerucinae</taxon>
        <taxon>Alticini</taxon>
        <taxon>Psylliodes</taxon>
    </lineage>
</organism>
<dbReference type="OrthoDB" id="2789670at2759"/>
<evidence type="ECO:0000256" key="3">
    <source>
        <dbReference type="ARBA" id="ARBA00004406"/>
    </source>
</evidence>
<dbReference type="FunFam" id="1.10.630.10:FF:000042">
    <property type="entry name" value="Cytochrome P450"/>
    <property type="match status" value="1"/>
</dbReference>
<sequence length="520" mass="60543">MMWILLTALIPILIYFYCIKYLYYWKNRNVQQDTILNVFVENFFMIFKRQSAANVAKQLQRAFPNEKCYGIMQFNTPVLVLKTPDIMKQFLIKDFDHFTDRRTMVPEDIDPLWGKNVFALKGHSWKNMRSSLSPSFTSSKIKWLFTLMKETTEKFVDYFKNQDEIVIKLEMKDVFMRFCNDVIANTIFGVEVDSLRDKDNTFFQMSKTAFDFKSFSKFVKLFGYMMSPTLYKILGMKVFDEDVNTFFRKVIDDSVKNREEKGIIRQDMIHILMEARKGIDSSEENNVIEATVDQTSGKLTKHFSNEDITAQALMFFFAGFETVSTIMSFMAYELAVNTEVQNLLREEIIETLTETGGKLTYDAIMKMKYMDMVVSESLRKWPPAIAVDRVSTNPYTIDPSSSNEKPIHLEKGTVVMIPILGIHHDPKLFPNPDRFDPERFNEENKRNIAPNSYMPFGLGPRGCMGTRYALLEIKVIFFYLLKEFEIVPVKETKIPIMLANSLFDISIEGGNWLGLKRLTS</sequence>
<evidence type="ECO:0000256" key="13">
    <source>
        <dbReference type="PIRSR" id="PIRSR602401-1"/>
    </source>
</evidence>
<dbReference type="GO" id="GO:0005789">
    <property type="term" value="C:endoplasmic reticulum membrane"/>
    <property type="evidence" value="ECO:0007669"/>
    <property type="project" value="UniProtKB-SubCell"/>
</dbReference>
<dbReference type="InterPro" id="IPR050476">
    <property type="entry name" value="Insect_CytP450_Detox"/>
</dbReference>
<evidence type="ECO:0000256" key="9">
    <source>
        <dbReference type="ARBA" id="ARBA00023002"/>
    </source>
</evidence>
<dbReference type="EMBL" id="OV651828">
    <property type="protein sequence ID" value="CAH1104385.1"/>
    <property type="molecule type" value="Genomic_DNA"/>
</dbReference>
<keyword evidence="6 13" id="KW-0479">Metal-binding</keyword>
<dbReference type="Pfam" id="PF00067">
    <property type="entry name" value="p450"/>
    <property type="match status" value="1"/>
</dbReference>
<protein>
    <recommendedName>
        <fullName evidence="17">Cytochrome P450</fullName>
    </recommendedName>
</protein>
<dbReference type="GO" id="GO:0016705">
    <property type="term" value="F:oxidoreductase activity, acting on paired donors, with incorporation or reduction of molecular oxygen"/>
    <property type="evidence" value="ECO:0007669"/>
    <property type="project" value="InterPro"/>
</dbReference>
<dbReference type="PROSITE" id="PS00086">
    <property type="entry name" value="CYTOCHROME_P450"/>
    <property type="match status" value="1"/>
</dbReference>